<dbReference type="InterPro" id="IPR003599">
    <property type="entry name" value="Ig_sub"/>
</dbReference>
<dbReference type="GO" id="GO:0002376">
    <property type="term" value="P:immune system process"/>
    <property type="evidence" value="ECO:0007669"/>
    <property type="project" value="UniProtKB-KW"/>
</dbReference>
<evidence type="ECO:0000313" key="5">
    <source>
        <dbReference type="Proteomes" id="UP001619887"/>
    </source>
</evidence>
<dbReference type="AlphaFoldDB" id="A0ABD2G7B4"/>
<accession>A0ABD2G7B4</accession>
<dbReference type="EMBL" id="JBIYXZ010002082">
    <property type="protein sequence ID" value="KAL3049628.1"/>
    <property type="molecule type" value="Genomic_DNA"/>
</dbReference>
<organism evidence="4 5">
    <name type="scientific">Pagothenia borchgrevinki</name>
    <name type="common">Bald rockcod</name>
    <name type="synonym">Trematomus borchgrevinki</name>
    <dbReference type="NCBI Taxonomy" id="8213"/>
    <lineage>
        <taxon>Eukaryota</taxon>
        <taxon>Metazoa</taxon>
        <taxon>Chordata</taxon>
        <taxon>Craniata</taxon>
        <taxon>Vertebrata</taxon>
        <taxon>Euteleostomi</taxon>
        <taxon>Actinopterygii</taxon>
        <taxon>Neopterygii</taxon>
        <taxon>Teleostei</taxon>
        <taxon>Neoteleostei</taxon>
        <taxon>Acanthomorphata</taxon>
        <taxon>Eupercaria</taxon>
        <taxon>Perciformes</taxon>
        <taxon>Notothenioidei</taxon>
        <taxon>Nototheniidae</taxon>
        <taxon>Pagothenia</taxon>
    </lineage>
</organism>
<evidence type="ECO:0000313" key="4">
    <source>
        <dbReference type="EMBL" id="KAL3049628.1"/>
    </source>
</evidence>
<dbReference type="Proteomes" id="UP001619887">
    <property type="component" value="Unassembled WGS sequence"/>
</dbReference>
<dbReference type="PROSITE" id="PS50835">
    <property type="entry name" value="IG_LIKE"/>
    <property type="match status" value="1"/>
</dbReference>
<keyword evidence="5" id="KW-1185">Reference proteome</keyword>
<dbReference type="PANTHER" id="PTHR23268:SF102">
    <property type="entry name" value="IMMUNOGLOBULIN V-SET DOMAIN-CONTAINING PROTEIN"/>
    <property type="match status" value="1"/>
</dbReference>
<gene>
    <name evidence="4" type="ORF">OYC64_008979</name>
</gene>
<dbReference type="InterPro" id="IPR050413">
    <property type="entry name" value="TCR_beta_variable"/>
</dbReference>
<evidence type="ECO:0000259" key="3">
    <source>
        <dbReference type="PROSITE" id="PS50835"/>
    </source>
</evidence>
<dbReference type="InterPro" id="IPR036179">
    <property type="entry name" value="Ig-like_dom_sf"/>
</dbReference>
<dbReference type="InterPro" id="IPR013783">
    <property type="entry name" value="Ig-like_fold"/>
</dbReference>
<reference evidence="4 5" key="1">
    <citation type="journal article" date="2022" name="G3 (Bethesda)">
        <title>Evaluating Illumina-, Nanopore-, and PacBio-based genome assembly strategies with the bald notothen, Trematomus borchgrevinki.</title>
        <authorList>
            <person name="Rayamajhi N."/>
            <person name="Cheng C.C."/>
            <person name="Catchen J.M."/>
        </authorList>
    </citation>
    <scope>NUCLEOTIDE SEQUENCE [LARGE SCALE GENOMIC DNA]</scope>
    <source>
        <strain evidence="4">AGRC-2024</strain>
    </source>
</reference>
<dbReference type="InterPro" id="IPR007110">
    <property type="entry name" value="Ig-like_dom"/>
</dbReference>
<dbReference type="SMART" id="SM00406">
    <property type="entry name" value="IGv"/>
    <property type="match status" value="1"/>
</dbReference>
<comment type="caution">
    <text evidence="4">The sequence shown here is derived from an EMBL/GenBank/DDBJ whole genome shotgun (WGS) entry which is preliminary data.</text>
</comment>
<reference evidence="4 5" key="2">
    <citation type="journal article" date="2024" name="G3 (Bethesda)">
        <title>The genome of the cryopelagic Antarctic bald notothen, Trematomus borchgrevinki.</title>
        <authorList>
            <person name="Rayamajhi N."/>
            <person name="Rivera-Colon A.G."/>
            <person name="Minhas B.F."/>
            <person name="Cheng C.C."/>
            <person name="Catchen J.M."/>
        </authorList>
    </citation>
    <scope>NUCLEOTIDE SEQUENCE [LARGE SCALE GENOMIC DNA]</scope>
    <source>
        <strain evidence="4">AGRC-2024</strain>
    </source>
</reference>
<name>A0ABD2G7B4_PAGBO</name>
<dbReference type="Gene3D" id="2.60.40.10">
    <property type="entry name" value="Immunoglobulins"/>
    <property type="match status" value="2"/>
</dbReference>
<keyword evidence="2" id="KW-0391">Immunity</keyword>
<dbReference type="SUPFAM" id="SSF48726">
    <property type="entry name" value="Immunoglobulin"/>
    <property type="match status" value="2"/>
</dbReference>
<feature type="domain" description="Ig-like" evidence="3">
    <location>
        <begin position="108"/>
        <end position="226"/>
    </location>
</feature>
<dbReference type="InterPro" id="IPR013106">
    <property type="entry name" value="Ig_V-set"/>
</dbReference>
<dbReference type="SMART" id="SM00409">
    <property type="entry name" value="IG"/>
    <property type="match status" value="1"/>
</dbReference>
<proteinExistence type="predicted"/>
<evidence type="ECO:0000256" key="1">
    <source>
        <dbReference type="ARBA" id="ARBA00022729"/>
    </source>
</evidence>
<keyword evidence="1" id="KW-0732">Signal</keyword>
<evidence type="ECO:0000256" key="2">
    <source>
        <dbReference type="ARBA" id="ARBA00022859"/>
    </source>
</evidence>
<protein>
    <recommendedName>
        <fullName evidence="3">Ig-like domain-containing protein</fullName>
    </recommendedName>
</protein>
<dbReference type="PANTHER" id="PTHR23268">
    <property type="entry name" value="T-CELL RECEPTOR BETA CHAIN"/>
    <property type="match status" value="1"/>
</dbReference>
<sequence>MKPSQCIVSITIVFWVKGVSLSNDKVFQTPSELIKEPNSEATLSLEHQIPSYDTILWYQRSAGDTSLKLIAYMYYGNANVEPSFKSHFNVSGNGQTRVYLHIGKLGHPEHSAEYFGAANVVLSSLKIQQSPENLLIKPGQQEARLECFHGDNSFPYMLWYRHRSAAGGRPRDMDLIGLLHYENADVEKTFATERFNITGHSKGRAQLTISNMKPADSAEYFCAARSTVCHLLRLLYKKLQ</sequence>
<dbReference type="Pfam" id="PF07686">
    <property type="entry name" value="V-set"/>
    <property type="match status" value="1"/>
</dbReference>